<comment type="caution">
    <text evidence="1">The sequence shown here is derived from an EMBL/GenBank/DDBJ whole genome shotgun (WGS) entry which is preliminary data.</text>
</comment>
<reference evidence="1" key="1">
    <citation type="submission" date="2022-08" db="EMBL/GenBank/DDBJ databases">
        <title>Draft genome sequence of Lysinibacillus sp. strain KH24.</title>
        <authorList>
            <person name="Kanbe H."/>
            <person name="Itoh H."/>
        </authorList>
    </citation>
    <scope>NUCLEOTIDE SEQUENCE</scope>
    <source>
        <strain evidence="1">KH24</strain>
    </source>
</reference>
<dbReference type="RefSeq" id="WP_264988853.1">
    <property type="nucleotide sequence ID" value="NZ_BRZA01000002.1"/>
</dbReference>
<organism evidence="1 2">
    <name type="scientific">Lysinibacillus piscis</name>
    <dbReference type="NCBI Taxonomy" id="2518931"/>
    <lineage>
        <taxon>Bacteria</taxon>
        <taxon>Bacillati</taxon>
        <taxon>Bacillota</taxon>
        <taxon>Bacilli</taxon>
        <taxon>Bacillales</taxon>
        <taxon>Bacillaceae</taxon>
        <taxon>Lysinibacillus</taxon>
    </lineage>
</organism>
<protein>
    <recommendedName>
        <fullName evidence="3">Lipoprotein</fullName>
    </recommendedName>
</protein>
<sequence>MIKRRMALSIFWLLLLVGCGVHEEPMSISSLTRVDVTVMQPDGSDGETIVLADQETVNQLRSLFAAIQWEYQVKAEMVRREDVQATLFFELDPNMPEKLAIYQIWFEANGIATVIHGAENGYGRLTKEQAKQLQAIVFHNEGKGL</sequence>
<evidence type="ECO:0000313" key="2">
    <source>
        <dbReference type="Proteomes" id="UP001065593"/>
    </source>
</evidence>
<proteinExistence type="predicted"/>
<gene>
    <name evidence="1" type="ORF">LYSBPC_22360</name>
</gene>
<evidence type="ECO:0000313" key="1">
    <source>
        <dbReference type="EMBL" id="GLC89109.1"/>
    </source>
</evidence>
<dbReference type="EMBL" id="BRZA01000002">
    <property type="protein sequence ID" value="GLC89109.1"/>
    <property type="molecule type" value="Genomic_DNA"/>
</dbReference>
<name>A0ABQ5NL82_9BACI</name>
<accession>A0ABQ5NL82</accession>
<dbReference type="Proteomes" id="UP001065593">
    <property type="component" value="Unassembled WGS sequence"/>
</dbReference>
<dbReference type="PROSITE" id="PS51257">
    <property type="entry name" value="PROKAR_LIPOPROTEIN"/>
    <property type="match status" value="1"/>
</dbReference>
<keyword evidence="2" id="KW-1185">Reference proteome</keyword>
<evidence type="ECO:0008006" key="3">
    <source>
        <dbReference type="Google" id="ProtNLM"/>
    </source>
</evidence>